<feature type="chain" id="PRO_5021910853" description="Proteophosphoglycan ppg4" evidence="3">
    <location>
        <begin position="22"/>
        <end position="322"/>
    </location>
</feature>
<reference evidence="4 5" key="1">
    <citation type="submission" date="2019-07" db="EMBL/GenBank/DDBJ databases">
        <title>Rhodotorula toruloides NBRC10032 genome sequencing.</title>
        <authorList>
            <person name="Shida Y."/>
            <person name="Takaku H."/>
            <person name="Ogasawara W."/>
            <person name="Mori K."/>
        </authorList>
    </citation>
    <scope>NUCLEOTIDE SEQUENCE [LARGE SCALE GENOMIC DNA]</scope>
    <source>
        <strain evidence="4 5">NBRC10032</strain>
    </source>
</reference>
<proteinExistence type="predicted"/>
<comment type="caution">
    <text evidence="4">The sequence shown here is derived from an EMBL/GenBank/DDBJ whole genome shotgun (WGS) entry which is preliminary data.</text>
</comment>
<organism evidence="4 5">
    <name type="scientific">Rhodotorula toruloides</name>
    <name type="common">Yeast</name>
    <name type="synonym">Rhodosporidium toruloides</name>
    <dbReference type="NCBI Taxonomy" id="5286"/>
    <lineage>
        <taxon>Eukaryota</taxon>
        <taxon>Fungi</taxon>
        <taxon>Dikarya</taxon>
        <taxon>Basidiomycota</taxon>
        <taxon>Pucciniomycotina</taxon>
        <taxon>Microbotryomycetes</taxon>
        <taxon>Sporidiobolales</taxon>
        <taxon>Sporidiobolaceae</taxon>
        <taxon>Rhodotorula</taxon>
    </lineage>
</organism>
<evidence type="ECO:0000313" key="4">
    <source>
        <dbReference type="EMBL" id="GEM07474.1"/>
    </source>
</evidence>
<accession>A0A511KDI9</accession>
<evidence type="ECO:0008006" key="6">
    <source>
        <dbReference type="Google" id="ProtNLM"/>
    </source>
</evidence>
<dbReference type="AlphaFoldDB" id="A0A511KDI9"/>
<evidence type="ECO:0000313" key="5">
    <source>
        <dbReference type="Proteomes" id="UP000321518"/>
    </source>
</evidence>
<gene>
    <name evidence="4" type="ORF">Rt10032_c03g1491</name>
</gene>
<keyword evidence="2" id="KW-0472">Membrane</keyword>
<dbReference type="Proteomes" id="UP000321518">
    <property type="component" value="Unassembled WGS sequence"/>
</dbReference>
<protein>
    <recommendedName>
        <fullName evidence="6">Proteophosphoglycan ppg4</fullName>
    </recommendedName>
</protein>
<name>A0A511KDI9_RHOTO</name>
<feature type="transmembrane region" description="Helical" evidence="2">
    <location>
        <begin position="271"/>
        <end position="292"/>
    </location>
</feature>
<keyword evidence="3" id="KW-0732">Signal</keyword>
<feature type="region of interest" description="Disordered" evidence="1">
    <location>
        <begin position="151"/>
        <end position="246"/>
    </location>
</feature>
<dbReference type="EMBL" id="BJWK01000003">
    <property type="protein sequence ID" value="GEM07474.1"/>
    <property type="molecule type" value="Genomic_DNA"/>
</dbReference>
<keyword evidence="2" id="KW-0812">Transmembrane</keyword>
<keyword evidence="2" id="KW-1133">Transmembrane helix</keyword>
<evidence type="ECO:0000256" key="2">
    <source>
        <dbReference type="SAM" id="Phobius"/>
    </source>
</evidence>
<feature type="signal peptide" evidence="3">
    <location>
        <begin position="1"/>
        <end position="21"/>
    </location>
</feature>
<feature type="compositionally biased region" description="Low complexity" evidence="1">
    <location>
        <begin position="223"/>
        <end position="246"/>
    </location>
</feature>
<evidence type="ECO:0000256" key="1">
    <source>
        <dbReference type="SAM" id="MobiDB-lite"/>
    </source>
</evidence>
<evidence type="ECO:0000256" key="3">
    <source>
        <dbReference type="SAM" id="SignalP"/>
    </source>
</evidence>
<dbReference type="OrthoDB" id="10462141at2759"/>
<feature type="compositionally biased region" description="Polar residues" evidence="1">
    <location>
        <begin position="190"/>
        <end position="212"/>
    </location>
</feature>
<sequence length="322" mass="32614">MARHTVLHLLTSVLATTAVFAAPAPIRTQAPEVKRGLEKRVDNVIVNIGAVTTVKTVVKTAVPVFVPVIVDGQTRTATSVVKVVEEITTTMTQTAVATKLTIPVTVTTTAFDLQLATITAVLQSTSTLYQQSVIIETKQGEPLRKTVTVAATPTDEGRPQPTKASDQQPIPSVWHKKPDDTGSPGAPTARQGQPSAANTADTGASAPETLSSAAPGDTSAPDNSLNLNNTANANSGSNATLDSSNTNTNNVTVSLGGSGGIGDWVSNNKTIVIVIGVGVAVALVIAIIAAVLECGGSKRSGGGGPATGVSLVLLAFPLSSAG</sequence>